<proteinExistence type="predicted"/>
<dbReference type="Pfam" id="PF01699">
    <property type="entry name" value="Na_Ca_ex"/>
    <property type="match status" value="2"/>
</dbReference>
<feature type="transmembrane region" description="Helical" evidence="5">
    <location>
        <begin position="6"/>
        <end position="28"/>
    </location>
</feature>
<dbReference type="GO" id="GO:0005886">
    <property type="term" value="C:plasma membrane"/>
    <property type="evidence" value="ECO:0007669"/>
    <property type="project" value="TreeGrafter"/>
</dbReference>
<feature type="transmembrane region" description="Helical" evidence="5">
    <location>
        <begin position="111"/>
        <end position="129"/>
    </location>
</feature>
<keyword evidence="3 5" id="KW-1133">Transmembrane helix</keyword>
<evidence type="ECO:0000313" key="8">
    <source>
        <dbReference type="Proteomes" id="UP000830729"/>
    </source>
</evidence>
<dbReference type="GeneID" id="72185754"/>
<feature type="transmembrane region" description="Helical" evidence="5">
    <location>
        <begin position="249"/>
        <end position="270"/>
    </location>
</feature>
<feature type="transmembrane region" description="Helical" evidence="5">
    <location>
        <begin position="307"/>
        <end position="324"/>
    </location>
</feature>
<protein>
    <submittedName>
        <fullName evidence="7">Calcium/sodium antiporter</fullName>
    </submittedName>
</protein>
<evidence type="ECO:0000256" key="3">
    <source>
        <dbReference type="ARBA" id="ARBA00022989"/>
    </source>
</evidence>
<evidence type="ECO:0000256" key="5">
    <source>
        <dbReference type="SAM" id="Phobius"/>
    </source>
</evidence>
<dbReference type="EMBL" id="CP096659">
    <property type="protein sequence ID" value="UPV73097.1"/>
    <property type="molecule type" value="Genomic_DNA"/>
</dbReference>
<feature type="transmembrane region" description="Helical" evidence="5">
    <location>
        <begin position="184"/>
        <end position="205"/>
    </location>
</feature>
<dbReference type="KEGG" id="halx:M0R89_11105"/>
<dbReference type="GO" id="GO:0008273">
    <property type="term" value="F:calcium, potassium:sodium antiporter activity"/>
    <property type="evidence" value="ECO:0007669"/>
    <property type="project" value="TreeGrafter"/>
</dbReference>
<feature type="transmembrane region" description="Helical" evidence="5">
    <location>
        <begin position="79"/>
        <end position="102"/>
    </location>
</feature>
<gene>
    <name evidence="7" type="ORF">M0R89_11105</name>
</gene>
<sequence length="325" mass="33224">MIPLQTLAGLFVSVDTIYLLGGILLLYLGAELLVDSASSLAIGYGIAPATVGVTVVAFSTTAPELFVSIVGGIGISSDIGLGNIIGSNIANLGLVLGASALVQPLSVDSKLLWRHGPFMLAAAVLLVVLGSDGTLGQFDGAGMLALLAVFTGYMVYQSRSADDEVLPDEMQVEADSESVSARQVAMLVGAGVCLLGGSVGLVQGGTGLLRSFGFDDLFIGITIIAFGTSLPELATSLVSSLRDEAEFSIGNVVGSNIYNVLAVIGLLALVHPLSVNASVQTFHFPVMIAFTVGAMALMAFGRHISRPSGVALVGAYGGFVYLLLP</sequence>
<dbReference type="NCBIfam" id="TIGR00367">
    <property type="entry name" value="calcium/sodium antiporter"/>
    <property type="match status" value="1"/>
</dbReference>
<reference evidence="7 8" key="1">
    <citation type="submission" date="2022-04" db="EMBL/GenBank/DDBJ databases">
        <title>Diverse halophilic archaea isolated from saline environments.</title>
        <authorList>
            <person name="Cui H.-L."/>
        </authorList>
    </citation>
    <scope>NUCLEOTIDE SEQUENCE [LARGE SCALE GENOMIC DNA]</scope>
    <source>
        <strain evidence="7 8">XZYJT49</strain>
    </source>
</reference>
<feature type="domain" description="Sodium/calcium exchanger membrane region" evidence="6">
    <location>
        <begin position="184"/>
        <end position="323"/>
    </location>
</feature>
<evidence type="ECO:0000259" key="6">
    <source>
        <dbReference type="Pfam" id="PF01699"/>
    </source>
</evidence>
<dbReference type="AlphaFoldDB" id="A0A8U0HQE8"/>
<evidence type="ECO:0000256" key="1">
    <source>
        <dbReference type="ARBA" id="ARBA00004141"/>
    </source>
</evidence>
<dbReference type="InterPro" id="IPR044880">
    <property type="entry name" value="NCX_ion-bd_dom_sf"/>
</dbReference>
<dbReference type="PANTHER" id="PTHR10846">
    <property type="entry name" value="SODIUM/POTASSIUM/CALCIUM EXCHANGER"/>
    <property type="match status" value="1"/>
</dbReference>
<dbReference type="InterPro" id="IPR004837">
    <property type="entry name" value="NaCa_Exmemb"/>
</dbReference>
<dbReference type="GO" id="GO:0005262">
    <property type="term" value="F:calcium channel activity"/>
    <property type="evidence" value="ECO:0007669"/>
    <property type="project" value="TreeGrafter"/>
</dbReference>
<name>A0A8U0HQE8_9EURY</name>
<comment type="subcellular location">
    <subcellularLocation>
        <location evidence="1">Membrane</location>
        <topology evidence="1">Multi-pass membrane protein</topology>
    </subcellularLocation>
</comment>
<feature type="transmembrane region" description="Helical" evidence="5">
    <location>
        <begin position="40"/>
        <end position="59"/>
    </location>
</feature>
<keyword evidence="8" id="KW-1185">Reference proteome</keyword>
<feature type="domain" description="Sodium/calcium exchanger membrane region" evidence="6">
    <location>
        <begin position="16"/>
        <end position="154"/>
    </location>
</feature>
<feature type="transmembrane region" description="Helical" evidence="5">
    <location>
        <begin position="282"/>
        <end position="300"/>
    </location>
</feature>
<organism evidence="7 8">
    <name type="scientific">Halorussus limi</name>
    <dbReference type="NCBI Taxonomy" id="2938695"/>
    <lineage>
        <taxon>Archaea</taxon>
        <taxon>Methanobacteriati</taxon>
        <taxon>Methanobacteriota</taxon>
        <taxon>Stenosarchaea group</taxon>
        <taxon>Halobacteria</taxon>
        <taxon>Halobacteriales</taxon>
        <taxon>Haladaptataceae</taxon>
        <taxon>Halorussus</taxon>
    </lineage>
</organism>
<keyword evidence="4 5" id="KW-0472">Membrane</keyword>
<evidence type="ECO:0000256" key="2">
    <source>
        <dbReference type="ARBA" id="ARBA00022692"/>
    </source>
</evidence>
<dbReference type="Proteomes" id="UP000830729">
    <property type="component" value="Chromosome"/>
</dbReference>
<feature type="transmembrane region" description="Helical" evidence="5">
    <location>
        <begin position="217"/>
        <end position="237"/>
    </location>
</feature>
<dbReference type="Gene3D" id="1.20.1420.30">
    <property type="entry name" value="NCX, central ion-binding region"/>
    <property type="match status" value="1"/>
</dbReference>
<keyword evidence="2 5" id="KW-0812">Transmembrane</keyword>
<accession>A0A8U0HQE8</accession>
<dbReference type="GO" id="GO:0006874">
    <property type="term" value="P:intracellular calcium ion homeostasis"/>
    <property type="evidence" value="ECO:0007669"/>
    <property type="project" value="TreeGrafter"/>
</dbReference>
<dbReference type="PANTHER" id="PTHR10846:SF8">
    <property type="entry name" value="INNER MEMBRANE PROTEIN YRBG"/>
    <property type="match status" value="1"/>
</dbReference>
<evidence type="ECO:0000256" key="4">
    <source>
        <dbReference type="ARBA" id="ARBA00023136"/>
    </source>
</evidence>
<evidence type="ECO:0000313" key="7">
    <source>
        <dbReference type="EMBL" id="UPV73097.1"/>
    </source>
</evidence>
<dbReference type="RefSeq" id="WP_248649153.1">
    <property type="nucleotide sequence ID" value="NZ_CP096659.1"/>
</dbReference>
<dbReference type="InterPro" id="IPR004481">
    <property type="entry name" value="K/Na/Ca-exchanger"/>
</dbReference>